<dbReference type="InterPro" id="IPR036390">
    <property type="entry name" value="WH_DNA-bd_sf"/>
</dbReference>
<sequence>MADLSLTEDSLLILRTLSAVGMPVAEIAEKAHLSPGKAAAGLAALRTAGYAVRSSQETWSKSTAGQQILADLALRKQSCEARPDTEDLRQALLTLIKTMDSPPPHLERNPS</sequence>
<dbReference type="RefSeq" id="WP_191807099.1">
    <property type="nucleotide sequence ID" value="NZ_JACSQD010000002.1"/>
</dbReference>
<protein>
    <recommendedName>
        <fullName evidence="3">MarR family transcriptional regulator</fullName>
    </recommendedName>
</protein>
<evidence type="ECO:0008006" key="3">
    <source>
        <dbReference type="Google" id="ProtNLM"/>
    </source>
</evidence>
<keyword evidence="2" id="KW-1185">Reference proteome</keyword>
<dbReference type="SUPFAM" id="SSF46785">
    <property type="entry name" value="Winged helix' DNA-binding domain"/>
    <property type="match status" value="1"/>
</dbReference>
<reference evidence="1 2" key="1">
    <citation type="submission" date="2020-08" db="EMBL/GenBank/DDBJ databases">
        <title>A Genomic Blueprint of the Chicken Gut Microbiome.</title>
        <authorList>
            <person name="Gilroy R."/>
            <person name="Ravi A."/>
            <person name="Getino M."/>
            <person name="Pursley I."/>
            <person name="Horton D.L."/>
            <person name="Alikhan N.-F."/>
            <person name="Baker D."/>
            <person name="Gharbi K."/>
            <person name="Hall N."/>
            <person name="Watson M."/>
            <person name="Adriaenssens E.M."/>
            <person name="Foster-Nyarko E."/>
            <person name="Jarju S."/>
            <person name="Secka A."/>
            <person name="Antonio M."/>
            <person name="Oren A."/>
            <person name="Chaudhuri R."/>
            <person name="La Ragione R.M."/>
            <person name="Hildebrand F."/>
            <person name="Pallen M.J."/>
        </authorList>
    </citation>
    <scope>NUCLEOTIDE SEQUENCE [LARGE SCALE GENOMIC DNA]</scope>
    <source>
        <strain evidence="1 2">Sa2CUA1</strain>
    </source>
</reference>
<dbReference type="Proteomes" id="UP000609874">
    <property type="component" value="Unassembled WGS sequence"/>
</dbReference>
<proteinExistence type="predicted"/>
<comment type="caution">
    <text evidence="1">The sequence shown here is derived from an EMBL/GenBank/DDBJ whole genome shotgun (WGS) entry which is preliminary data.</text>
</comment>
<organism evidence="1 2">
    <name type="scientific">Arthrobacter gallicola</name>
    <dbReference type="NCBI Taxonomy" id="2762225"/>
    <lineage>
        <taxon>Bacteria</taxon>
        <taxon>Bacillati</taxon>
        <taxon>Actinomycetota</taxon>
        <taxon>Actinomycetes</taxon>
        <taxon>Micrococcales</taxon>
        <taxon>Micrococcaceae</taxon>
        <taxon>Arthrobacter</taxon>
    </lineage>
</organism>
<dbReference type="EMBL" id="JACSQD010000002">
    <property type="protein sequence ID" value="MBD7994721.1"/>
    <property type="molecule type" value="Genomic_DNA"/>
</dbReference>
<name>A0ABR8UQA0_9MICC</name>
<accession>A0ABR8UQA0</accession>
<gene>
    <name evidence="1" type="ORF">H9639_05355</name>
</gene>
<evidence type="ECO:0000313" key="2">
    <source>
        <dbReference type="Proteomes" id="UP000609874"/>
    </source>
</evidence>
<evidence type="ECO:0000313" key="1">
    <source>
        <dbReference type="EMBL" id="MBD7994721.1"/>
    </source>
</evidence>